<evidence type="ECO:0000256" key="1">
    <source>
        <dbReference type="SAM" id="Phobius"/>
    </source>
</evidence>
<dbReference type="AlphaFoldDB" id="A0A9W9KAV9"/>
<gene>
    <name evidence="2" type="ORF">N7532_005927</name>
</gene>
<evidence type="ECO:0000313" key="2">
    <source>
        <dbReference type="EMBL" id="KAJ5098926.1"/>
    </source>
</evidence>
<keyword evidence="1" id="KW-0472">Membrane</keyword>
<keyword evidence="1" id="KW-0812">Transmembrane</keyword>
<proteinExistence type="predicted"/>
<protein>
    <recommendedName>
        <fullName evidence="4">NAD(P)-binding domain-containing protein</fullName>
    </recommendedName>
</protein>
<dbReference type="GeneID" id="81357400"/>
<evidence type="ECO:0008006" key="4">
    <source>
        <dbReference type="Google" id="ProtNLM"/>
    </source>
</evidence>
<evidence type="ECO:0000313" key="3">
    <source>
        <dbReference type="Proteomes" id="UP001149074"/>
    </source>
</evidence>
<dbReference type="Proteomes" id="UP001149074">
    <property type="component" value="Unassembled WGS sequence"/>
</dbReference>
<reference evidence="2" key="1">
    <citation type="submission" date="2022-11" db="EMBL/GenBank/DDBJ databases">
        <authorList>
            <person name="Petersen C."/>
        </authorList>
    </citation>
    <scope>NUCLEOTIDE SEQUENCE</scope>
    <source>
        <strain evidence="2">IBT 30761</strain>
    </source>
</reference>
<accession>A0A9W9KAV9</accession>
<reference evidence="2" key="2">
    <citation type="journal article" date="2023" name="IMA Fungus">
        <title>Comparative genomic study of the Penicillium genus elucidates a diverse pangenome and 15 lateral gene transfer events.</title>
        <authorList>
            <person name="Petersen C."/>
            <person name="Sorensen T."/>
            <person name="Nielsen M.R."/>
            <person name="Sondergaard T.E."/>
            <person name="Sorensen J.L."/>
            <person name="Fitzpatrick D.A."/>
            <person name="Frisvad J.C."/>
            <person name="Nielsen K.L."/>
        </authorList>
    </citation>
    <scope>NUCLEOTIDE SEQUENCE</scope>
    <source>
        <strain evidence="2">IBT 30761</strain>
    </source>
</reference>
<keyword evidence="1" id="KW-1133">Transmembrane helix</keyword>
<sequence length="121" mass="13549">MGTISISRPDDCFSVFKLMVHVLMCLFASAIYANMHNLSAAFQEEGQGLDWTVFRLAAISGESDEISWKRDRETGSVYAGELGGGRWTTSITRAQLARWIVENIESREWYESMPALSTFSG</sequence>
<dbReference type="EMBL" id="JAPQKI010000005">
    <property type="protein sequence ID" value="KAJ5098926.1"/>
    <property type="molecule type" value="Genomic_DNA"/>
</dbReference>
<organism evidence="2 3">
    <name type="scientific">Penicillium argentinense</name>
    <dbReference type="NCBI Taxonomy" id="1131581"/>
    <lineage>
        <taxon>Eukaryota</taxon>
        <taxon>Fungi</taxon>
        <taxon>Dikarya</taxon>
        <taxon>Ascomycota</taxon>
        <taxon>Pezizomycotina</taxon>
        <taxon>Eurotiomycetes</taxon>
        <taxon>Eurotiomycetidae</taxon>
        <taxon>Eurotiales</taxon>
        <taxon>Aspergillaceae</taxon>
        <taxon>Penicillium</taxon>
    </lineage>
</organism>
<feature type="transmembrane region" description="Helical" evidence="1">
    <location>
        <begin position="12"/>
        <end position="33"/>
    </location>
</feature>
<comment type="caution">
    <text evidence="2">The sequence shown here is derived from an EMBL/GenBank/DDBJ whole genome shotgun (WGS) entry which is preliminary data.</text>
</comment>
<dbReference type="Gene3D" id="3.40.50.720">
    <property type="entry name" value="NAD(P)-binding Rossmann-like Domain"/>
    <property type="match status" value="1"/>
</dbReference>
<dbReference type="OrthoDB" id="10254221at2759"/>
<keyword evidence="3" id="KW-1185">Reference proteome</keyword>
<name>A0A9W9KAV9_9EURO</name>
<dbReference type="RefSeq" id="XP_056474580.1">
    <property type="nucleotide sequence ID" value="XM_056618421.1"/>
</dbReference>